<comment type="subcellular location">
    <subcellularLocation>
        <location evidence="1">Membrane</location>
        <topology evidence="1">Multi-pass membrane protein</topology>
    </subcellularLocation>
</comment>
<dbReference type="Pfam" id="PF07690">
    <property type="entry name" value="MFS_1"/>
    <property type="match status" value="1"/>
</dbReference>
<feature type="transmembrane region" description="Helical" evidence="5">
    <location>
        <begin position="37"/>
        <end position="57"/>
    </location>
</feature>
<evidence type="ECO:0000256" key="3">
    <source>
        <dbReference type="ARBA" id="ARBA00022989"/>
    </source>
</evidence>
<feature type="transmembrane region" description="Helical" evidence="5">
    <location>
        <begin position="354"/>
        <end position="375"/>
    </location>
</feature>
<gene>
    <name evidence="7" type="ORF">QO015_000323</name>
</gene>
<evidence type="ECO:0000256" key="2">
    <source>
        <dbReference type="ARBA" id="ARBA00022692"/>
    </source>
</evidence>
<dbReference type="PANTHER" id="PTHR23514:SF13">
    <property type="entry name" value="INNER MEMBRANE PROTEIN YBJJ"/>
    <property type="match status" value="1"/>
</dbReference>
<dbReference type="EMBL" id="JAUSWJ010000001">
    <property type="protein sequence ID" value="MDQ0514710.1"/>
    <property type="molecule type" value="Genomic_DNA"/>
</dbReference>
<dbReference type="InterPro" id="IPR036259">
    <property type="entry name" value="MFS_trans_sf"/>
</dbReference>
<proteinExistence type="predicted"/>
<dbReference type="InterPro" id="IPR011701">
    <property type="entry name" value="MFS"/>
</dbReference>
<evidence type="ECO:0000313" key="8">
    <source>
        <dbReference type="Proteomes" id="UP001223743"/>
    </source>
</evidence>
<organism evidence="7 8">
    <name type="scientific">Kaistia geumhonensis</name>
    <dbReference type="NCBI Taxonomy" id="410839"/>
    <lineage>
        <taxon>Bacteria</taxon>
        <taxon>Pseudomonadati</taxon>
        <taxon>Pseudomonadota</taxon>
        <taxon>Alphaproteobacteria</taxon>
        <taxon>Hyphomicrobiales</taxon>
        <taxon>Kaistiaceae</taxon>
        <taxon>Kaistia</taxon>
    </lineage>
</organism>
<keyword evidence="8" id="KW-1185">Reference proteome</keyword>
<keyword evidence="4 5" id="KW-0472">Membrane</keyword>
<protein>
    <submittedName>
        <fullName evidence="7">MFS family permease</fullName>
    </submittedName>
</protein>
<feature type="domain" description="Major facilitator superfamily (MFS) profile" evidence="6">
    <location>
        <begin position="1"/>
        <end position="380"/>
    </location>
</feature>
<dbReference type="InterPro" id="IPR020846">
    <property type="entry name" value="MFS_dom"/>
</dbReference>
<feature type="transmembrane region" description="Helical" evidence="5">
    <location>
        <begin position="132"/>
        <end position="153"/>
    </location>
</feature>
<feature type="transmembrane region" description="Helical" evidence="5">
    <location>
        <begin position="269"/>
        <end position="287"/>
    </location>
</feature>
<feature type="transmembrane region" description="Helical" evidence="5">
    <location>
        <begin position="293"/>
        <end position="315"/>
    </location>
</feature>
<dbReference type="CDD" id="cd17393">
    <property type="entry name" value="MFS_MosC_like"/>
    <property type="match status" value="1"/>
</dbReference>
<keyword evidence="3 5" id="KW-1133">Transmembrane helix</keyword>
<dbReference type="SUPFAM" id="SSF103473">
    <property type="entry name" value="MFS general substrate transporter"/>
    <property type="match status" value="1"/>
</dbReference>
<feature type="transmembrane region" description="Helical" evidence="5">
    <location>
        <begin position="232"/>
        <end position="257"/>
    </location>
</feature>
<feature type="transmembrane region" description="Helical" evidence="5">
    <location>
        <begin position="7"/>
        <end position="25"/>
    </location>
</feature>
<dbReference type="PANTHER" id="PTHR23514">
    <property type="entry name" value="BYPASS OF STOP CODON PROTEIN 6"/>
    <property type="match status" value="1"/>
</dbReference>
<feature type="transmembrane region" description="Helical" evidence="5">
    <location>
        <begin position="93"/>
        <end position="111"/>
    </location>
</feature>
<feature type="transmembrane region" description="Helical" evidence="5">
    <location>
        <begin position="202"/>
        <end position="220"/>
    </location>
</feature>
<accession>A0ABU0M1I5</accession>
<feature type="transmembrane region" description="Helical" evidence="5">
    <location>
        <begin position="327"/>
        <end position="348"/>
    </location>
</feature>
<dbReference type="PROSITE" id="PS50850">
    <property type="entry name" value="MFS"/>
    <property type="match status" value="1"/>
</dbReference>
<feature type="transmembrane region" description="Helical" evidence="5">
    <location>
        <begin position="69"/>
        <end position="87"/>
    </location>
</feature>
<sequence length="389" mass="39594">MTDTRRIMAIFFIQSIAMGSWFPRIPEVQQALGLGPAQLAVALLGMPIGLLITLPFAGGFVARVGARATMIWGFVVFLLLAPLPAFAWSLPSLFVALLLAGTAISGLELGMNVAADAIEHRAGRKIMSTCHGFWSLGQMAGSLVGVGFAALAVPPGWSLAMVAAVLVVPALWLSVTLPLDVSSEHAAGAPAPRSPWSLPSKALVGLSVFVFGVAMAEGAAADWSAVFLRDVIGSPVALAGFGYTAYAFAIATGRFLGDYLSARFGAAPLARFCGLVTVAGVLLVVTSGGATQALIGLAALGFGCSVGFPLGVTAAARLGDRPAAANVAVLSLFALCGFLVGAPMIGFVAEHLDLRFGLAMLLPALLVSLALAGGLRPRRAAVELASAGA</sequence>
<feature type="transmembrane region" description="Helical" evidence="5">
    <location>
        <begin position="159"/>
        <end position="181"/>
    </location>
</feature>
<dbReference type="Proteomes" id="UP001223743">
    <property type="component" value="Unassembled WGS sequence"/>
</dbReference>
<evidence type="ECO:0000256" key="4">
    <source>
        <dbReference type="ARBA" id="ARBA00023136"/>
    </source>
</evidence>
<evidence type="ECO:0000313" key="7">
    <source>
        <dbReference type="EMBL" id="MDQ0514710.1"/>
    </source>
</evidence>
<comment type="caution">
    <text evidence="7">The sequence shown here is derived from an EMBL/GenBank/DDBJ whole genome shotgun (WGS) entry which is preliminary data.</text>
</comment>
<dbReference type="InterPro" id="IPR051788">
    <property type="entry name" value="MFS_Transporter"/>
</dbReference>
<keyword evidence="2 5" id="KW-0812">Transmembrane</keyword>
<evidence type="ECO:0000256" key="5">
    <source>
        <dbReference type="SAM" id="Phobius"/>
    </source>
</evidence>
<reference evidence="7 8" key="1">
    <citation type="submission" date="2023-07" db="EMBL/GenBank/DDBJ databases">
        <title>Genomic Encyclopedia of Type Strains, Phase IV (KMG-IV): sequencing the most valuable type-strain genomes for metagenomic binning, comparative biology and taxonomic classification.</title>
        <authorList>
            <person name="Goeker M."/>
        </authorList>
    </citation>
    <scope>NUCLEOTIDE SEQUENCE [LARGE SCALE GENOMIC DNA]</scope>
    <source>
        <strain evidence="7 8">B1-1</strain>
    </source>
</reference>
<evidence type="ECO:0000256" key="1">
    <source>
        <dbReference type="ARBA" id="ARBA00004141"/>
    </source>
</evidence>
<evidence type="ECO:0000259" key="6">
    <source>
        <dbReference type="PROSITE" id="PS50850"/>
    </source>
</evidence>
<name>A0ABU0M1I5_9HYPH</name>
<dbReference type="Gene3D" id="1.20.1250.20">
    <property type="entry name" value="MFS general substrate transporter like domains"/>
    <property type="match status" value="2"/>
</dbReference>
<dbReference type="RefSeq" id="WP_266281897.1">
    <property type="nucleotide sequence ID" value="NZ_JAPKNF010000001.1"/>
</dbReference>